<feature type="signal peptide" evidence="1">
    <location>
        <begin position="1"/>
        <end position="19"/>
    </location>
</feature>
<dbReference type="SUPFAM" id="SSF159245">
    <property type="entry name" value="AttH-like"/>
    <property type="match status" value="1"/>
</dbReference>
<proteinExistence type="predicted"/>
<keyword evidence="1" id="KW-0732">Signal</keyword>
<reference evidence="4" key="1">
    <citation type="journal article" date="2019" name="Environ. Microbiol.">
        <title>Fungal ecological strategies reflected in gene transcription - a case study of two litter decomposers.</title>
        <authorList>
            <person name="Barbi F."/>
            <person name="Kohler A."/>
            <person name="Barry K."/>
            <person name="Baskaran P."/>
            <person name="Daum C."/>
            <person name="Fauchery L."/>
            <person name="Ihrmark K."/>
            <person name="Kuo A."/>
            <person name="LaButti K."/>
            <person name="Lipzen A."/>
            <person name="Morin E."/>
            <person name="Grigoriev I.V."/>
            <person name="Henrissat B."/>
            <person name="Lindahl B."/>
            <person name="Martin F."/>
        </authorList>
    </citation>
    <scope>NUCLEOTIDE SEQUENCE</scope>
    <source>
        <strain evidence="4">JB14</strain>
    </source>
</reference>
<dbReference type="Proteomes" id="UP000799118">
    <property type="component" value="Unassembled WGS sequence"/>
</dbReference>
<dbReference type="OrthoDB" id="5344254at2759"/>
<gene>
    <name evidence="4" type="ORF">BT96DRAFT_1003390</name>
</gene>
<feature type="domain" description="AsqO/PenF-like C-terminal" evidence="3">
    <location>
        <begin position="231"/>
        <end position="353"/>
    </location>
</feature>
<dbReference type="AlphaFoldDB" id="A0A6A4GV12"/>
<dbReference type="Pfam" id="PF24137">
    <property type="entry name" value="DA_N"/>
    <property type="match status" value="1"/>
</dbReference>
<evidence type="ECO:0000259" key="2">
    <source>
        <dbReference type="Pfam" id="PF24137"/>
    </source>
</evidence>
<evidence type="ECO:0000259" key="3">
    <source>
        <dbReference type="Pfam" id="PF25581"/>
    </source>
</evidence>
<accession>A0A6A4GV12</accession>
<evidence type="ECO:0000313" key="4">
    <source>
        <dbReference type="EMBL" id="KAE9389296.1"/>
    </source>
</evidence>
<dbReference type="Pfam" id="PF25581">
    <property type="entry name" value="AsqO_C"/>
    <property type="match status" value="1"/>
</dbReference>
<sequence length="356" mass="37996">MKLFDRFITLLLSISIASAKSTSSVIIPPTTSNGPTHIELIASSNMLNTPKITNIHPIMYGQAWTFDAISSKDPSYSILAVFFDSPEYSSTNNTLSVLVYVQAGPDKLYTVASKFAEYAELNTHGNGTSGVWKGTGCSFSASDDMSTVTIDFTDPFEITGSVVLNAVAPPHYPCSPAEIGASMEFLPHFGWDNALPDAKTTVDLKVNGTEVKFEDGIGYQDLSWADISYEDALESYSWGHGKLGPYSIVWFVGEGSDGTQKASGYVSKDGELLSTPCSGVTVETEAAEPNSTIGPIQSFTVEIPFENQVIVARLIVNNILINAGNLVHGTGIISGGVKDGRIEYSGSAAFEHLTSA</sequence>
<name>A0A6A4GV12_9AGAR</name>
<dbReference type="InterPro" id="IPR057722">
    <property type="entry name" value="AsqO/PenF-like_C"/>
</dbReference>
<dbReference type="EMBL" id="ML769703">
    <property type="protein sequence ID" value="KAE9389296.1"/>
    <property type="molecule type" value="Genomic_DNA"/>
</dbReference>
<evidence type="ECO:0008006" key="6">
    <source>
        <dbReference type="Google" id="ProtNLM"/>
    </source>
</evidence>
<feature type="domain" description="Diels-Alderase N-terminal" evidence="2">
    <location>
        <begin position="20"/>
        <end position="224"/>
    </location>
</feature>
<organism evidence="4 5">
    <name type="scientific">Gymnopus androsaceus JB14</name>
    <dbReference type="NCBI Taxonomy" id="1447944"/>
    <lineage>
        <taxon>Eukaryota</taxon>
        <taxon>Fungi</taxon>
        <taxon>Dikarya</taxon>
        <taxon>Basidiomycota</taxon>
        <taxon>Agaricomycotina</taxon>
        <taxon>Agaricomycetes</taxon>
        <taxon>Agaricomycetidae</taxon>
        <taxon>Agaricales</taxon>
        <taxon>Marasmiineae</taxon>
        <taxon>Omphalotaceae</taxon>
        <taxon>Gymnopus</taxon>
    </lineage>
</organism>
<protein>
    <recommendedName>
        <fullName evidence="6">AttH domain-containing protein</fullName>
    </recommendedName>
</protein>
<feature type="chain" id="PRO_5025566610" description="AttH domain-containing protein" evidence="1">
    <location>
        <begin position="20"/>
        <end position="356"/>
    </location>
</feature>
<keyword evidence="5" id="KW-1185">Reference proteome</keyword>
<evidence type="ECO:0000313" key="5">
    <source>
        <dbReference type="Proteomes" id="UP000799118"/>
    </source>
</evidence>
<dbReference type="InterPro" id="IPR056402">
    <property type="entry name" value="DA_N"/>
</dbReference>
<evidence type="ECO:0000256" key="1">
    <source>
        <dbReference type="SAM" id="SignalP"/>
    </source>
</evidence>